<dbReference type="EMBL" id="KN832887">
    <property type="protein sequence ID" value="KIM95380.1"/>
    <property type="molecule type" value="Genomic_DNA"/>
</dbReference>
<dbReference type="InParanoid" id="A0A0C3GGV9"/>
<gene>
    <name evidence="1" type="ORF">OIDMADRAFT_59853</name>
</gene>
<organism evidence="1 2">
    <name type="scientific">Oidiodendron maius (strain Zn)</name>
    <dbReference type="NCBI Taxonomy" id="913774"/>
    <lineage>
        <taxon>Eukaryota</taxon>
        <taxon>Fungi</taxon>
        <taxon>Dikarya</taxon>
        <taxon>Ascomycota</taxon>
        <taxon>Pezizomycotina</taxon>
        <taxon>Leotiomycetes</taxon>
        <taxon>Leotiomycetes incertae sedis</taxon>
        <taxon>Myxotrichaceae</taxon>
        <taxon>Oidiodendron</taxon>
    </lineage>
</organism>
<protein>
    <submittedName>
        <fullName evidence="1">Uncharacterized protein</fullName>
    </submittedName>
</protein>
<dbReference type="HOGENOM" id="CLU_2513213_0_0_1"/>
<evidence type="ECO:0000313" key="2">
    <source>
        <dbReference type="Proteomes" id="UP000054321"/>
    </source>
</evidence>
<evidence type="ECO:0000313" key="1">
    <source>
        <dbReference type="EMBL" id="KIM95380.1"/>
    </source>
</evidence>
<sequence>MLSEPVQDNKRLEIAIVDETIKNAKEMLLLATLQLDAIAESCTEWEVEEKLKHVPSNLYESYARTLERVDQQPDNFRMLAYRMLL</sequence>
<dbReference type="Proteomes" id="UP000054321">
    <property type="component" value="Unassembled WGS sequence"/>
</dbReference>
<reference evidence="2" key="2">
    <citation type="submission" date="2015-01" db="EMBL/GenBank/DDBJ databases">
        <title>Evolutionary Origins and Diversification of the Mycorrhizal Mutualists.</title>
        <authorList>
            <consortium name="DOE Joint Genome Institute"/>
            <consortium name="Mycorrhizal Genomics Consortium"/>
            <person name="Kohler A."/>
            <person name="Kuo A."/>
            <person name="Nagy L.G."/>
            <person name="Floudas D."/>
            <person name="Copeland A."/>
            <person name="Barry K.W."/>
            <person name="Cichocki N."/>
            <person name="Veneault-Fourrey C."/>
            <person name="LaButti K."/>
            <person name="Lindquist E.A."/>
            <person name="Lipzen A."/>
            <person name="Lundell T."/>
            <person name="Morin E."/>
            <person name="Murat C."/>
            <person name="Riley R."/>
            <person name="Ohm R."/>
            <person name="Sun H."/>
            <person name="Tunlid A."/>
            <person name="Henrissat B."/>
            <person name="Grigoriev I.V."/>
            <person name="Hibbett D.S."/>
            <person name="Martin F."/>
        </authorList>
    </citation>
    <scope>NUCLEOTIDE SEQUENCE [LARGE SCALE GENOMIC DNA]</scope>
    <source>
        <strain evidence="2">Zn</strain>
    </source>
</reference>
<keyword evidence="2" id="KW-1185">Reference proteome</keyword>
<name>A0A0C3GGV9_OIDMZ</name>
<accession>A0A0C3GGV9</accession>
<dbReference type="AlphaFoldDB" id="A0A0C3GGV9"/>
<reference evidence="1 2" key="1">
    <citation type="submission" date="2014-04" db="EMBL/GenBank/DDBJ databases">
        <authorList>
            <consortium name="DOE Joint Genome Institute"/>
            <person name="Kuo A."/>
            <person name="Martino E."/>
            <person name="Perotto S."/>
            <person name="Kohler A."/>
            <person name="Nagy L.G."/>
            <person name="Floudas D."/>
            <person name="Copeland A."/>
            <person name="Barry K.W."/>
            <person name="Cichocki N."/>
            <person name="Veneault-Fourrey C."/>
            <person name="LaButti K."/>
            <person name="Lindquist E.A."/>
            <person name="Lipzen A."/>
            <person name="Lundell T."/>
            <person name="Morin E."/>
            <person name="Murat C."/>
            <person name="Sun H."/>
            <person name="Tunlid A."/>
            <person name="Henrissat B."/>
            <person name="Grigoriev I.V."/>
            <person name="Hibbett D.S."/>
            <person name="Martin F."/>
            <person name="Nordberg H.P."/>
            <person name="Cantor M.N."/>
            <person name="Hua S.X."/>
        </authorList>
    </citation>
    <scope>NUCLEOTIDE SEQUENCE [LARGE SCALE GENOMIC DNA]</scope>
    <source>
        <strain evidence="1 2">Zn</strain>
    </source>
</reference>
<proteinExistence type="predicted"/>